<gene>
    <name evidence="2" type="ORF">A3C17_03620</name>
</gene>
<comment type="caution">
    <text evidence="2">The sequence shown here is derived from an EMBL/GenBank/DDBJ whole genome shotgun (WGS) entry which is preliminary data.</text>
</comment>
<accession>A0A1F7TZP5</accession>
<sequence>MPTLSSPNAATTLAEKQILTPEQTGAAPLSHSHTTFMVAIIAAAIVAVAAFVLMYLSWRQGSSLQERLTQTQQQNAQLTSKAAELQEALDNTPEPIPFFYARAESGTGTHLVEVDPKTGDERTVFTLPESLGGFDALAVPRVGFDGRVFLTWIPTSYDWLAPNVYPFNVKTDSELIKASFSDDLPKDQQAVAISPDETMIAAVYSEGLNNDKFSDALVVWNLLTGEPTSLLTIDPSESFAGYEALIDDIPMQSGFTLRWVSRDCVFTQAHLVDEETNARSQASGYTRCVE</sequence>
<organism evidence="2 3">
    <name type="scientific">Candidatus Uhrbacteria bacterium RIFCSPHIGHO2_02_FULL_53_13</name>
    <dbReference type="NCBI Taxonomy" id="1802389"/>
    <lineage>
        <taxon>Bacteria</taxon>
        <taxon>Candidatus Uhriibacteriota</taxon>
    </lineage>
</organism>
<dbReference type="EMBL" id="MGDX01000012">
    <property type="protein sequence ID" value="OGL71452.1"/>
    <property type="molecule type" value="Genomic_DNA"/>
</dbReference>
<dbReference type="STRING" id="1802389.A3C17_03620"/>
<evidence type="ECO:0000256" key="1">
    <source>
        <dbReference type="SAM" id="Phobius"/>
    </source>
</evidence>
<dbReference type="SUPFAM" id="SSF50998">
    <property type="entry name" value="Quinoprotein alcohol dehydrogenase-like"/>
    <property type="match status" value="1"/>
</dbReference>
<dbReference type="AlphaFoldDB" id="A0A1F7TZP5"/>
<feature type="transmembrane region" description="Helical" evidence="1">
    <location>
        <begin position="36"/>
        <end position="58"/>
    </location>
</feature>
<reference evidence="2 3" key="1">
    <citation type="journal article" date="2016" name="Nat. Commun.">
        <title>Thousands of microbial genomes shed light on interconnected biogeochemical processes in an aquifer system.</title>
        <authorList>
            <person name="Anantharaman K."/>
            <person name="Brown C.T."/>
            <person name="Hug L.A."/>
            <person name="Sharon I."/>
            <person name="Castelle C.J."/>
            <person name="Probst A.J."/>
            <person name="Thomas B.C."/>
            <person name="Singh A."/>
            <person name="Wilkins M.J."/>
            <person name="Karaoz U."/>
            <person name="Brodie E.L."/>
            <person name="Williams K.H."/>
            <person name="Hubbard S.S."/>
            <person name="Banfield J.F."/>
        </authorList>
    </citation>
    <scope>NUCLEOTIDE SEQUENCE [LARGE SCALE GENOMIC DNA]</scope>
</reference>
<evidence type="ECO:0000313" key="3">
    <source>
        <dbReference type="Proteomes" id="UP000177097"/>
    </source>
</evidence>
<protein>
    <submittedName>
        <fullName evidence="2">Uncharacterized protein</fullName>
    </submittedName>
</protein>
<name>A0A1F7TZP5_9BACT</name>
<keyword evidence="1" id="KW-0472">Membrane</keyword>
<dbReference type="Proteomes" id="UP000177097">
    <property type="component" value="Unassembled WGS sequence"/>
</dbReference>
<keyword evidence="1" id="KW-1133">Transmembrane helix</keyword>
<evidence type="ECO:0000313" key="2">
    <source>
        <dbReference type="EMBL" id="OGL71452.1"/>
    </source>
</evidence>
<keyword evidence="1" id="KW-0812">Transmembrane</keyword>
<proteinExistence type="predicted"/>
<dbReference type="InterPro" id="IPR011047">
    <property type="entry name" value="Quinoprotein_ADH-like_sf"/>
</dbReference>